<dbReference type="GO" id="GO:0080120">
    <property type="term" value="P:CAAX-box protein maturation"/>
    <property type="evidence" value="ECO:0007669"/>
    <property type="project" value="UniProtKB-ARBA"/>
</dbReference>
<keyword evidence="1" id="KW-0812">Transmembrane</keyword>
<dbReference type="Proteomes" id="UP000279029">
    <property type="component" value="Chromosome"/>
</dbReference>
<evidence type="ECO:0000256" key="1">
    <source>
        <dbReference type="SAM" id="Phobius"/>
    </source>
</evidence>
<keyword evidence="4" id="KW-1185">Reference proteome</keyword>
<accession>A0A3P7P7T3</accession>
<feature type="transmembrane region" description="Helical" evidence="1">
    <location>
        <begin position="91"/>
        <end position="109"/>
    </location>
</feature>
<name>A0A3P7P7T3_9FIRM</name>
<evidence type="ECO:0000259" key="2">
    <source>
        <dbReference type="Pfam" id="PF02517"/>
    </source>
</evidence>
<dbReference type="AlphaFoldDB" id="A0A3P7P7T3"/>
<feature type="transmembrane region" description="Helical" evidence="1">
    <location>
        <begin position="115"/>
        <end position="131"/>
    </location>
</feature>
<dbReference type="GO" id="GO:0004175">
    <property type="term" value="F:endopeptidase activity"/>
    <property type="evidence" value="ECO:0007669"/>
    <property type="project" value="UniProtKB-ARBA"/>
</dbReference>
<dbReference type="InterPro" id="IPR003675">
    <property type="entry name" value="Rce1/LyrA-like_dom"/>
</dbReference>
<reference evidence="3 4" key="1">
    <citation type="submission" date="2018-09" db="EMBL/GenBank/DDBJ databases">
        <authorList>
            <person name="Postec A."/>
        </authorList>
    </citation>
    <scope>NUCLEOTIDE SEQUENCE [LARGE SCALE GENOMIC DNA]</scope>
    <source>
        <strain evidence="3">70B-A</strain>
    </source>
</reference>
<sequence>MKYIYKLDKYLKSLSTAKFILIMVFISYLVVIPVVLMGFLMNIHVGGPEFEDIPLALMILIVVVIAPIWETLVYQLLIIRQLKKLIFFKRRSSLTILISALVFGAVHIYSIYYMFYAFIIGLLFAYTFVIYEDKKASAFWVTMAIHGLKNGIAMLITDIE</sequence>
<organism evidence="3 4">
    <name type="scientific">Petrocella atlantisensis</name>
    <dbReference type="NCBI Taxonomy" id="2173034"/>
    <lineage>
        <taxon>Bacteria</taxon>
        <taxon>Bacillati</taxon>
        <taxon>Bacillota</taxon>
        <taxon>Clostridia</taxon>
        <taxon>Lachnospirales</taxon>
        <taxon>Vallitaleaceae</taxon>
        <taxon>Petrocella</taxon>
    </lineage>
</organism>
<dbReference type="Pfam" id="PF02517">
    <property type="entry name" value="Rce1-like"/>
    <property type="match status" value="1"/>
</dbReference>
<feature type="domain" description="CAAX prenyl protease 2/Lysostaphin resistance protein A-like" evidence="2">
    <location>
        <begin position="55"/>
        <end position="151"/>
    </location>
</feature>
<protein>
    <recommendedName>
        <fullName evidence="2">CAAX prenyl protease 2/Lysostaphin resistance protein A-like domain-containing protein</fullName>
    </recommendedName>
</protein>
<dbReference type="EMBL" id="LR130778">
    <property type="protein sequence ID" value="VDN46273.1"/>
    <property type="molecule type" value="Genomic_DNA"/>
</dbReference>
<feature type="transmembrane region" description="Helical" evidence="1">
    <location>
        <begin position="53"/>
        <end position="79"/>
    </location>
</feature>
<dbReference type="KEGG" id="cbar:PATL70BA_0420"/>
<dbReference type="RefSeq" id="WP_125135811.1">
    <property type="nucleotide sequence ID" value="NZ_LR130778.1"/>
</dbReference>
<keyword evidence="1" id="KW-1133">Transmembrane helix</keyword>
<evidence type="ECO:0000313" key="3">
    <source>
        <dbReference type="EMBL" id="VDN46273.1"/>
    </source>
</evidence>
<proteinExistence type="predicted"/>
<keyword evidence="1" id="KW-0472">Membrane</keyword>
<dbReference type="OrthoDB" id="9782250at2"/>
<evidence type="ECO:0000313" key="4">
    <source>
        <dbReference type="Proteomes" id="UP000279029"/>
    </source>
</evidence>
<gene>
    <name evidence="3" type="ORF">PATL70BA_0420</name>
</gene>
<feature type="transmembrane region" description="Helical" evidence="1">
    <location>
        <begin position="20"/>
        <end position="41"/>
    </location>
</feature>